<evidence type="ECO:0000256" key="4">
    <source>
        <dbReference type="ARBA" id="ARBA00023239"/>
    </source>
</evidence>
<evidence type="ECO:0000313" key="7">
    <source>
        <dbReference type="Proteomes" id="UP000076661"/>
    </source>
</evidence>
<reference evidence="6 7" key="1">
    <citation type="submission" date="2013-07" db="EMBL/GenBank/DDBJ databases">
        <title>Comparative Genomic and Metabolomic Analysis of Twelve Strains of Pseudoalteromonas luteoviolacea.</title>
        <authorList>
            <person name="Vynne N.G."/>
            <person name="Mansson M."/>
            <person name="Gram L."/>
        </authorList>
    </citation>
    <scope>NUCLEOTIDE SEQUENCE [LARGE SCALE GENOMIC DNA]</scope>
    <source>
        <strain evidence="6 7">S4060-1</strain>
    </source>
</reference>
<dbReference type="PATRIC" id="fig|1365257.3.peg.1880"/>
<dbReference type="InterPro" id="IPR006913">
    <property type="entry name" value="CENP-V/GFA"/>
</dbReference>
<dbReference type="GO" id="GO:0016846">
    <property type="term" value="F:carbon-sulfur lyase activity"/>
    <property type="evidence" value="ECO:0007669"/>
    <property type="project" value="InterPro"/>
</dbReference>
<evidence type="ECO:0000256" key="1">
    <source>
        <dbReference type="ARBA" id="ARBA00005495"/>
    </source>
</evidence>
<dbReference type="GO" id="GO:0046872">
    <property type="term" value="F:metal ion binding"/>
    <property type="evidence" value="ECO:0007669"/>
    <property type="project" value="UniProtKB-KW"/>
</dbReference>
<keyword evidence="3" id="KW-0862">Zinc</keyword>
<keyword evidence="2" id="KW-0479">Metal-binding</keyword>
<proteinExistence type="inferred from homology"/>
<keyword evidence="4" id="KW-0456">Lyase</keyword>
<organism evidence="6 7">
    <name type="scientific">Pseudoalteromonas luteoviolacea S4060-1</name>
    <dbReference type="NCBI Taxonomy" id="1365257"/>
    <lineage>
        <taxon>Bacteria</taxon>
        <taxon>Pseudomonadati</taxon>
        <taxon>Pseudomonadota</taxon>
        <taxon>Gammaproteobacteria</taxon>
        <taxon>Alteromonadales</taxon>
        <taxon>Pseudoalteromonadaceae</taxon>
        <taxon>Pseudoalteromonas</taxon>
    </lineage>
</organism>
<evidence type="ECO:0000313" key="6">
    <source>
        <dbReference type="EMBL" id="KZN67444.1"/>
    </source>
</evidence>
<evidence type="ECO:0000259" key="5">
    <source>
        <dbReference type="PROSITE" id="PS51891"/>
    </source>
</evidence>
<evidence type="ECO:0000256" key="2">
    <source>
        <dbReference type="ARBA" id="ARBA00022723"/>
    </source>
</evidence>
<name>A0A167N3G6_9GAMM</name>
<dbReference type="PROSITE" id="PS51891">
    <property type="entry name" value="CENP_V_GFA"/>
    <property type="match status" value="1"/>
</dbReference>
<gene>
    <name evidence="6" type="ORF">N478_01470</name>
</gene>
<dbReference type="InterPro" id="IPR011057">
    <property type="entry name" value="Mss4-like_sf"/>
</dbReference>
<dbReference type="PANTHER" id="PTHR33337:SF40">
    <property type="entry name" value="CENP-V_GFA DOMAIN-CONTAINING PROTEIN-RELATED"/>
    <property type="match status" value="1"/>
</dbReference>
<accession>A0A167N3G6</accession>
<dbReference type="PANTHER" id="PTHR33337">
    <property type="entry name" value="GFA DOMAIN-CONTAINING PROTEIN"/>
    <property type="match status" value="1"/>
</dbReference>
<dbReference type="SUPFAM" id="SSF51316">
    <property type="entry name" value="Mss4-like"/>
    <property type="match status" value="1"/>
</dbReference>
<dbReference type="Proteomes" id="UP000076661">
    <property type="component" value="Unassembled WGS sequence"/>
</dbReference>
<evidence type="ECO:0000256" key="3">
    <source>
        <dbReference type="ARBA" id="ARBA00022833"/>
    </source>
</evidence>
<comment type="caution">
    <text evidence="6">The sequence shown here is derived from an EMBL/GenBank/DDBJ whole genome shotgun (WGS) entry which is preliminary data.</text>
</comment>
<comment type="similarity">
    <text evidence="1">Belongs to the Gfa family.</text>
</comment>
<dbReference type="Pfam" id="PF04828">
    <property type="entry name" value="GFA"/>
    <property type="match status" value="1"/>
</dbReference>
<dbReference type="Gene3D" id="3.90.1590.10">
    <property type="entry name" value="glutathione-dependent formaldehyde- activating enzyme (gfa)"/>
    <property type="match status" value="1"/>
</dbReference>
<protein>
    <recommendedName>
        <fullName evidence="5">CENP-V/GFA domain-containing protein</fullName>
    </recommendedName>
</protein>
<sequence length="98" mass="10979">MCQKHHGAAFAVFGSVPKTQLSIDEGKGLLASYNSSNAIYRQFCQKCGSSLFWFGSEEYSDWISIALSSLDDTYTVERIKHIHKASKVCWLAKLGRDL</sequence>
<dbReference type="EMBL" id="AUXX01000012">
    <property type="protein sequence ID" value="KZN67444.1"/>
    <property type="molecule type" value="Genomic_DNA"/>
</dbReference>
<feature type="domain" description="CENP-V/GFA" evidence="5">
    <location>
        <begin position="1"/>
        <end position="91"/>
    </location>
</feature>
<dbReference type="AlphaFoldDB" id="A0A167N3G6"/>